<dbReference type="PANTHER" id="PTHR46577">
    <property type="entry name" value="HTH-TYPE TRANSCRIPTIONAL REGULATORY PROTEIN GABR"/>
    <property type="match status" value="1"/>
</dbReference>
<gene>
    <name evidence="6" type="ORF">HMPREF0682_1335</name>
</gene>
<keyword evidence="2" id="KW-0805">Transcription regulation</keyword>
<reference evidence="6" key="1">
    <citation type="submission" date="2013-08" db="EMBL/GenBank/DDBJ databases">
        <authorList>
            <person name="Durkin A.S."/>
            <person name="Haft D.R."/>
            <person name="McCorrison J."/>
            <person name="Torralba M."/>
            <person name="Gillis M."/>
            <person name="Haft D.H."/>
            <person name="Methe B."/>
            <person name="Sutton G."/>
            <person name="Nelson K.E."/>
        </authorList>
    </citation>
    <scope>NUCLEOTIDE SEQUENCE [LARGE SCALE GENOMIC DNA]</scope>
    <source>
        <strain evidence="6">F0233</strain>
    </source>
</reference>
<proteinExistence type="predicted"/>
<evidence type="ECO:0000259" key="5">
    <source>
        <dbReference type="PROSITE" id="PS50949"/>
    </source>
</evidence>
<evidence type="ECO:0000313" key="7">
    <source>
        <dbReference type="Proteomes" id="UP000017052"/>
    </source>
</evidence>
<keyword evidence="3" id="KW-0238">DNA-binding</keyword>
<dbReference type="Proteomes" id="UP000017052">
    <property type="component" value="Unassembled WGS sequence"/>
</dbReference>
<dbReference type="GO" id="GO:0003677">
    <property type="term" value="F:DNA binding"/>
    <property type="evidence" value="ECO:0007669"/>
    <property type="project" value="UniProtKB-KW"/>
</dbReference>
<dbReference type="GO" id="GO:0003700">
    <property type="term" value="F:DNA-binding transcription factor activity"/>
    <property type="evidence" value="ECO:0007669"/>
    <property type="project" value="InterPro"/>
</dbReference>
<protein>
    <submittedName>
        <fullName evidence="6">Transcriptional regulator, GntR family</fullName>
    </submittedName>
</protein>
<dbReference type="SUPFAM" id="SSF46785">
    <property type="entry name" value="Winged helix' DNA-binding domain"/>
    <property type="match status" value="1"/>
</dbReference>
<dbReference type="InterPro" id="IPR051446">
    <property type="entry name" value="HTH_trans_reg/aminotransferase"/>
</dbReference>
<accession>U2RJD8</accession>
<organism evidence="6 7">
    <name type="scientific">Propionibacterium acidifaciens F0233</name>
    <dbReference type="NCBI Taxonomy" id="553198"/>
    <lineage>
        <taxon>Bacteria</taxon>
        <taxon>Bacillati</taxon>
        <taxon>Actinomycetota</taxon>
        <taxon>Actinomycetes</taxon>
        <taxon>Propionibacteriales</taxon>
        <taxon>Propionibacteriaceae</taxon>
        <taxon>Propionibacterium</taxon>
    </lineage>
</organism>
<dbReference type="PANTHER" id="PTHR46577:SF1">
    <property type="entry name" value="HTH-TYPE TRANSCRIPTIONAL REGULATORY PROTEIN GABR"/>
    <property type="match status" value="1"/>
</dbReference>
<keyword evidence="4" id="KW-0804">Transcription</keyword>
<dbReference type="EMBL" id="ACVN02000232">
    <property type="protein sequence ID" value="ERK53658.1"/>
    <property type="molecule type" value="Genomic_DNA"/>
</dbReference>
<dbReference type="RefSeq" id="WP_021798144.1">
    <property type="nucleotide sequence ID" value="NZ_ACVN02000232.1"/>
</dbReference>
<name>U2RJD8_9ACTN</name>
<evidence type="ECO:0000256" key="1">
    <source>
        <dbReference type="ARBA" id="ARBA00022898"/>
    </source>
</evidence>
<evidence type="ECO:0000256" key="4">
    <source>
        <dbReference type="ARBA" id="ARBA00023163"/>
    </source>
</evidence>
<dbReference type="OrthoDB" id="594134at2"/>
<dbReference type="PRINTS" id="PR00035">
    <property type="entry name" value="HTHGNTR"/>
</dbReference>
<dbReference type="CDD" id="cd07377">
    <property type="entry name" value="WHTH_GntR"/>
    <property type="match status" value="1"/>
</dbReference>
<dbReference type="InterPro" id="IPR000524">
    <property type="entry name" value="Tscrpt_reg_HTH_GntR"/>
</dbReference>
<evidence type="ECO:0000256" key="2">
    <source>
        <dbReference type="ARBA" id="ARBA00023015"/>
    </source>
</evidence>
<keyword evidence="1" id="KW-0663">Pyridoxal phosphate</keyword>
<evidence type="ECO:0000256" key="3">
    <source>
        <dbReference type="ARBA" id="ARBA00023125"/>
    </source>
</evidence>
<dbReference type="PROSITE" id="PS50949">
    <property type="entry name" value="HTH_GNTR"/>
    <property type="match status" value="1"/>
</dbReference>
<dbReference type="AlphaFoldDB" id="U2RJD8"/>
<keyword evidence="7" id="KW-1185">Reference proteome</keyword>
<dbReference type="SMART" id="SM00345">
    <property type="entry name" value="HTH_GNTR"/>
    <property type="match status" value="1"/>
</dbReference>
<dbReference type="InterPro" id="IPR036388">
    <property type="entry name" value="WH-like_DNA-bd_sf"/>
</dbReference>
<evidence type="ECO:0000313" key="6">
    <source>
        <dbReference type="EMBL" id="ERK53658.1"/>
    </source>
</evidence>
<dbReference type="Pfam" id="PF00392">
    <property type="entry name" value="GntR"/>
    <property type="match status" value="1"/>
</dbReference>
<sequence>MRSTLVVHPPLVLDRDGPAPLTHQIVTGLRGLVESGALRAGDALPSTRALAASLGVARGTVVTAFEQLEAEGYLVATRGSGTRIAQVRARRAPAGARRR</sequence>
<comment type="caution">
    <text evidence="6">The sequence shown here is derived from an EMBL/GenBank/DDBJ whole genome shotgun (WGS) entry which is preliminary data.</text>
</comment>
<dbReference type="Gene3D" id="1.10.10.10">
    <property type="entry name" value="Winged helix-like DNA-binding domain superfamily/Winged helix DNA-binding domain"/>
    <property type="match status" value="1"/>
</dbReference>
<dbReference type="InterPro" id="IPR036390">
    <property type="entry name" value="WH_DNA-bd_sf"/>
</dbReference>
<feature type="non-terminal residue" evidence="6">
    <location>
        <position position="99"/>
    </location>
</feature>
<feature type="domain" description="HTH gntR-type" evidence="5">
    <location>
        <begin position="19"/>
        <end position="87"/>
    </location>
</feature>